<dbReference type="Pfam" id="PF12710">
    <property type="entry name" value="HAD"/>
    <property type="match status" value="1"/>
</dbReference>
<evidence type="ECO:0000313" key="2">
    <source>
        <dbReference type="EMBL" id="GMM53354.1"/>
    </source>
</evidence>
<dbReference type="InterPro" id="IPR023214">
    <property type="entry name" value="HAD_sf"/>
</dbReference>
<dbReference type="Proteomes" id="UP001362899">
    <property type="component" value="Unassembled WGS sequence"/>
</dbReference>
<dbReference type="AlphaFoldDB" id="A0AAV5RP85"/>
<dbReference type="SUPFAM" id="SSF56784">
    <property type="entry name" value="HAD-like"/>
    <property type="match status" value="1"/>
</dbReference>
<name>A0AAV5RP85_STABA</name>
<dbReference type="PANTHER" id="PTHR28181">
    <property type="entry name" value="UPF0655 PROTEIN YCR015C"/>
    <property type="match status" value="1"/>
</dbReference>
<dbReference type="NCBIfam" id="TIGR01489">
    <property type="entry name" value="DKMTPPase-SF"/>
    <property type="match status" value="1"/>
</dbReference>
<evidence type="ECO:0000313" key="3">
    <source>
        <dbReference type="Proteomes" id="UP001362899"/>
    </source>
</evidence>
<organism evidence="2 3">
    <name type="scientific">Starmerella bacillaris</name>
    <name type="common">Yeast</name>
    <name type="synonym">Candida zemplinina</name>
    <dbReference type="NCBI Taxonomy" id="1247836"/>
    <lineage>
        <taxon>Eukaryota</taxon>
        <taxon>Fungi</taxon>
        <taxon>Dikarya</taxon>
        <taxon>Ascomycota</taxon>
        <taxon>Saccharomycotina</taxon>
        <taxon>Dipodascomycetes</taxon>
        <taxon>Dipodascales</taxon>
        <taxon>Trichomonascaceae</taxon>
        <taxon>Starmerella</taxon>
    </lineage>
</organism>
<dbReference type="NCBIfam" id="TIGR01488">
    <property type="entry name" value="HAD-SF-IB"/>
    <property type="match status" value="1"/>
</dbReference>
<dbReference type="InterPro" id="IPR036412">
    <property type="entry name" value="HAD-like_sf"/>
</dbReference>
<dbReference type="PANTHER" id="PTHR28181:SF2">
    <property type="entry name" value="PHOSPHORIC MONOESTER HYDROLASE"/>
    <property type="match status" value="1"/>
</dbReference>
<evidence type="ECO:0000256" key="1">
    <source>
        <dbReference type="ARBA" id="ARBA00022801"/>
    </source>
</evidence>
<dbReference type="InterPro" id="IPR050849">
    <property type="entry name" value="HAD-like_hydrolase_phosphatase"/>
</dbReference>
<keyword evidence="1 2" id="KW-0378">Hydrolase</keyword>
<reference evidence="2 3" key="1">
    <citation type="journal article" date="2023" name="Elife">
        <title>Identification of key yeast species and microbe-microbe interactions impacting larval growth of Drosophila in the wild.</title>
        <authorList>
            <person name="Mure A."/>
            <person name="Sugiura Y."/>
            <person name="Maeda R."/>
            <person name="Honda K."/>
            <person name="Sakurai N."/>
            <person name="Takahashi Y."/>
            <person name="Watada M."/>
            <person name="Katoh T."/>
            <person name="Gotoh A."/>
            <person name="Gotoh Y."/>
            <person name="Taniguchi I."/>
            <person name="Nakamura K."/>
            <person name="Hayashi T."/>
            <person name="Katayama T."/>
            <person name="Uemura T."/>
            <person name="Hattori Y."/>
        </authorList>
    </citation>
    <scope>NUCLEOTIDE SEQUENCE [LARGE SCALE GENOMIC DNA]</scope>
    <source>
        <strain evidence="2 3">SB-73</strain>
    </source>
</reference>
<comment type="caution">
    <text evidence="2">The sequence shown here is derived from an EMBL/GenBank/DDBJ whole genome shotgun (WGS) entry which is preliminary data.</text>
</comment>
<proteinExistence type="predicted"/>
<dbReference type="InterPro" id="IPR006384">
    <property type="entry name" value="HAD_hydro_PyrdxlP_Pase-like"/>
</dbReference>
<dbReference type="Gene3D" id="3.40.50.1000">
    <property type="entry name" value="HAD superfamily/HAD-like"/>
    <property type="match status" value="1"/>
</dbReference>
<keyword evidence="3" id="KW-1185">Reference proteome</keyword>
<gene>
    <name evidence="2" type="ORF">DASB73_043170</name>
</gene>
<dbReference type="GO" id="GO:0016791">
    <property type="term" value="F:phosphatase activity"/>
    <property type="evidence" value="ECO:0007669"/>
    <property type="project" value="InterPro"/>
</dbReference>
<dbReference type="EMBL" id="BTGC01000008">
    <property type="protein sequence ID" value="GMM53354.1"/>
    <property type="molecule type" value="Genomic_DNA"/>
</dbReference>
<sequence>MSPVKAILFTDFDGTITKQDSNDFLTDNYGMGYEKRRALNKQVISGEKTFREIFKEMMDSIKLPFKKCVDLVLENIELDPGFNDFYTWSLENNVPVIVLSSGMEPIIRALLTKLVGESAQSIKIVSNNVKLEDEGNSWEIVYHDDSDFGHDKSSTIKKYLKPGRPILLYAGDGISDVSAAKETDLLFAKKGQDLITYCKQQNIKYTEFETYASIHERIAKIVDGTETVDSIVSK</sequence>
<accession>A0AAV5RP85</accession>
<protein>
    <submittedName>
        <fullName evidence="2">Phosphoric monoester hydrolase</fullName>
    </submittedName>
</protein>
<dbReference type="Gene3D" id="3.90.1470.20">
    <property type="match status" value="1"/>
</dbReference>